<dbReference type="InterPro" id="IPR004291">
    <property type="entry name" value="Transposase_IS66_central"/>
</dbReference>
<dbReference type="STRING" id="53406.SAMN05421553_0406"/>
<accession>A0A1H4QPW4</accession>
<evidence type="ECO:0000313" key="7">
    <source>
        <dbReference type="EMBL" id="SEC15016.1"/>
    </source>
</evidence>
<evidence type="ECO:0000259" key="4">
    <source>
        <dbReference type="Pfam" id="PF13005"/>
    </source>
</evidence>
<dbReference type="OrthoDB" id="9800877at2"/>
<evidence type="ECO:0000256" key="1">
    <source>
        <dbReference type="SAM" id="Coils"/>
    </source>
</evidence>
<dbReference type="InterPro" id="IPR024474">
    <property type="entry name" value="Znf_dom_IS66"/>
</dbReference>
<dbReference type="EMBL" id="FNSC01000001">
    <property type="protein sequence ID" value="SEC15016.1"/>
    <property type="molecule type" value="Genomic_DNA"/>
</dbReference>
<evidence type="ECO:0000313" key="8">
    <source>
        <dbReference type="EMBL" id="SEC21686.1"/>
    </source>
</evidence>
<keyword evidence="9" id="KW-1185">Reference proteome</keyword>
<dbReference type="Pfam" id="PF13817">
    <property type="entry name" value="DDE_Tnp_IS66_C"/>
    <property type="match status" value="1"/>
</dbReference>
<dbReference type="Proteomes" id="UP000242849">
    <property type="component" value="Unassembled WGS sequence"/>
</dbReference>
<dbReference type="EMBL" id="FNSC01000001">
    <property type="protein sequence ID" value="SEC21686.1"/>
    <property type="molecule type" value="Genomic_DNA"/>
</dbReference>
<evidence type="ECO:0000259" key="5">
    <source>
        <dbReference type="Pfam" id="PF13007"/>
    </source>
</evidence>
<keyword evidence="1" id="KW-0175">Coiled coil</keyword>
<dbReference type="InterPro" id="IPR052344">
    <property type="entry name" value="Transposase-related"/>
</dbReference>
<feature type="domain" description="Transposase IS66 zinc-finger binding" evidence="4">
    <location>
        <begin position="124"/>
        <end position="165"/>
    </location>
</feature>
<feature type="compositionally biased region" description="Low complexity" evidence="2">
    <location>
        <begin position="75"/>
        <end position="86"/>
    </location>
</feature>
<dbReference type="NCBIfam" id="NF033517">
    <property type="entry name" value="transpos_IS66"/>
    <property type="match status" value="1"/>
</dbReference>
<sequence>MISVPETLPDDPAALKQLLAEVLSSAQELAKDKDGQIERLREQNALLIQRLFGRKSEQSSDPDSPQLEMFNEAESLAEAAAEAPAAEVEEEVVAPTKRRGKRKPLPAELPRVEVIHELPEHELTCECGCRKQAIGEETSEQLEIIPMQVQVIRHIRKTYACKACESAPVTADKPAQLIEKSLASPSVLAMLLTSKYADGIPLYRFEKMLSRHGIDIPRQTLARWVIQCGELLQPLLNLMRDRLLDSPVIHCDETRVQVLKEPGRDPSSHSWMWVQTGGPPGKPVILFDYTTSRAQEVPLRLLDGYRGYLMTDDYAGYNAVAAQQGVERLACWAHARRKFVEAQKVQPKGKTGRADIALGMINKLYGIERELKDASDEQRYRGRQQHSLPLLDQLKTWLEKPQPQVTAQNALGKAVNYLASNWSRLERYIEAGHLQIDNNAAERAIRPFVIGRKNWLFSDTPKGATASAQLYSLVETAKTNGQEPYAWLRHVLERLPLANSVEAYEALLPWNCQPTTPL</sequence>
<dbReference type="Pfam" id="PF13007">
    <property type="entry name" value="LZ_Tnp_IS66"/>
    <property type="match status" value="1"/>
</dbReference>
<feature type="domain" description="Transposase TnpC homeodomain" evidence="5">
    <location>
        <begin position="39"/>
        <end position="114"/>
    </location>
</feature>
<dbReference type="InterPro" id="IPR039552">
    <property type="entry name" value="IS66_C"/>
</dbReference>
<dbReference type="InterPro" id="IPR024463">
    <property type="entry name" value="Transposase_TnpC_homeodom"/>
</dbReference>
<dbReference type="PANTHER" id="PTHR33678">
    <property type="entry name" value="BLL1576 PROTEIN"/>
    <property type="match status" value="1"/>
</dbReference>
<dbReference type="RefSeq" id="WP_090376045.1">
    <property type="nucleotide sequence ID" value="NZ_FNSC01000001.1"/>
</dbReference>
<feature type="domain" description="Transposase IS66 C-terminal" evidence="6">
    <location>
        <begin position="472"/>
        <end position="510"/>
    </location>
</feature>
<reference evidence="8" key="2">
    <citation type="submission" date="2016-10" db="EMBL/GenBank/DDBJ databases">
        <authorList>
            <person name="de Groot N.N."/>
        </authorList>
    </citation>
    <scope>NUCLEOTIDE SEQUENCE [LARGE SCALE GENOMIC DNA]</scope>
    <source>
        <strain evidence="8">DSM 12111</strain>
    </source>
</reference>
<feature type="domain" description="Transposase IS66 central" evidence="3">
    <location>
        <begin position="180"/>
        <end position="465"/>
    </location>
</feature>
<dbReference type="AlphaFoldDB" id="A0A1H4QPW4"/>
<dbReference type="Pfam" id="PF03050">
    <property type="entry name" value="DDE_Tnp_IS66"/>
    <property type="match status" value="1"/>
</dbReference>
<dbReference type="Pfam" id="PF13005">
    <property type="entry name" value="zf-IS66"/>
    <property type="match status" value="1"/>
</dbReference>
<proteinExistence type="predicted"/>
<evidence type="ECO:0000313" key="9">
    <source>
        <dbReference type="Proteomes" id="UP000242849"/>
    </source>
</evidence>
<feature type="region of interest" description="Disordered" evidence="2">
    <location>
        <begin position="75"/>
        <end position="104"/>
    </location>
</feature>
<evidence type="ECO:0000259" key="3">
    <source>
        <dbReference type="Pfam" id="PF03050"/>
    </source>
</evidence>
<protein>
    <submittedName>
        <fullName evidence="8">Transposase</fullName>
    </submittedName>
</protein>
<evidence type="ECO:0000259" key="6">
    <source>
        <dbReference type="Pfam" id="PF13817"/>
    </source>
</evidence>
<feature type="coiled-coil region" evidence="1">
    <location>
        <begin position="23"/>
        <end position="50"/>
    </location>
</feature>
<evidence type="ECO:0000256" key="2">
    <source>
        <dbReference type="SAM" id="MobiDB-lite"/>
    </source>
</evidence>
<name>A0A1H4QPW4_PSEAG</name>
<reference evidence="9" key="1">
    <citation type="submission" date="2016-10" db="EMBL/GenBank/DDBJ databases">
        <authorList>
            <person name="Varghese N."/>
            <person name="Submissions S."/>
        </authorList>
    </citation>
    <scope>NUCLEOTIDE SEQUENCE [LARGE SCALE GENOMIC DNA]</scope>
    <source>
        <strain evidence="9">DSM 12111</strain>
    </source>
</reference>
<dbReference type="PANTHER" id="PTHR33678:SF1">
    <property type="entry name" value="BLL1576 PROTEIN"/>
    <property type="match status" value="1"/>
</dbReference>
<gene>
    <name evidence="7" type="ORF">SAMN05421553_0406</name>
    <name evidence="8" type="ORF">SAMN05421553_0511</name>
</gene>
<organism evidence="8 9">
    <name type="scientific">Pseudomonas anguilliseptica</name>
    <dbReference type="NCBI Taxonomy" id="53406"/>
    <lineage>
        <taxon>Bacteria</taxon>
        <taxon>Pseudomonadati</taxon>
        <taxon>Pseudomonadota</taxon>
        <taxon>Gammaproteobacteria</taxon>
        <taxon>Pseudomonadales</taxon>
        <taxon>Pseudomonadaceae</taxon>
        <taxon>Pseudomonas</taxon>
    </lineage>
</organism>